<evidence type="ECO:0000259" key="1">
    <source>
        <dbReference type="Pfam" id="PF17032"/>
    </source>
</evidence>
<evidence type="ECO:0000313" key="2">
    <source>
        <dbReference type="EMBL" id="BBO75281.1"/>
    </source>
</evidence>
<dbReference type="AlphaFoldDB" id="A0A5K7Z6I0"/>
<reference evidence="2 3" key="1">
    <citation type="submission" date="2019-11" db="EMBL/GenBank/DDBJ databases">
        <title>Comparative genomics of hydrocarbon-degrading Desulfosarcina strains.</title>
        <authorList>
            <person name="Watanabe M."/>
            <person name="Kojima H."/>
            <person name="Fukui M."/>
        </authorList>
    </citation>
    <scope>NUCLEOTIDE SEQUENCE [LARGE SCALE GENOMIC DNA]</scope>
    <source>
        <strain evidence="2 3">PP31</strain>
    </source>
</reference>
<dbReference type="OrthoDB" id="5515715at2"/>
<sequence length="160" mass="17890">MLATAKRNLTVFAAMGKKVEMAQERLPAAIISVPTRLEAAPAQDEYRVWNVSITDCMFLIAGIQPKTRRVDENPQRCPSCGMNRAYATRVDHYLSLFFIPLLRVKRGETFLFCDNCGQPANGFRTPTPPVPPSGTDKVCVACGRSFDRSYRYCPHCGQRA</sequence>
<dbReference type="Pfam" id="PF17032">
    <property type="entry name" value="Zn_ribbon_15"/>
    <property type="match status" value="1"/>
</dbReference>
<keyword evidence="3" id="KW-1185">Reference proteome</keyword>
<organism evidence="2 3">
    <name type="scientific">Desulfosarcina widdelii</name>
    <dbReference type="NCBI Taxonomy" id="947919"/>
    <lineage>
        <taxon>Bacteria</taxon>
        <taxon>Pseudomonadati</taxon>
        <taxon>Thermodesulfobacteriota</taxon>
        <taxon>Desulfobacteria</taxon>
        <taxon>Desulfobacterales</taxon>
        <taxon>Desulfosarcinaceae</taxon>
        <taxon>Desulfosarcina</taxon>
    </lineage>
</organism>
<dbReference type="EMBL" id="AP021875">
    <property type="protein sequence ID" value="BBO75281.1"/>
    <property type="molecule type" value="Genomic_DNA"/>
</dbReference>
<feature type="domain" description="Zinc-ribbon 15" evidence="1">
    <location>
        <begin position="76"/>
        <end position="157"/>
    </location>
</feature>
<dbReference type="KEGG" id="dwd:DSCW_26980"/>
<evidence type="ECO:0000313" key="3">
    <source>
        <dbReference type="Proteomes" id="UP000427769"/>
    </source>
</evidence>
<protein>
    <recommendedName>
        <fullName evidence="1">Zinc-ribbon 15 domain-containing protein</fullName>
    </recommendedName>
</protein>
<dbReference type="PANTHER" id="PTHR36718">
    <property type="entry name" value="OS05G0435400 PROTEIN"/>
    <property type="match status" value="1"/>
</dbReference>
<dbReference type="InterPro" id="IPR053281">
    <property type="entry name" value="Double_zinc_ribbon"/>
</dbReference>
<dbReference type="Proteomes" id="UP000427769">
    <property type="component" value="Chromosome"/>
</dbReference>
<accession>A0A5K7Z6I0</accession>
<dbReference type="InterPro" id="IPR031493">
    <property type="entry name" value="Zinc_ribbon_15"/>
</dbReference>
<gene>
    <name evidence="2" type="ORF">DSCW_26980</name>
</gene>
<dbReference type="PANTHER" id="PTHR36718:SF1">
    <property type="entry name" value="DOUBLE ZINC RIBBON PROTEIN MJ0416"/>
    <property type="match status" value="1"/>
</dbReference>
<name>A0A5K7Z6I0_9BACT</name>
<proteinExistence type="predicted"/>